<accession>A0AA39GPU8</accession>
<reference evidence="1" key="1">
    <citation type="submission" date="2022-10" db="EMBL/GenBank/DDBJ databases">
        <title>Determination and structural analysis of whole genome sequence of Sarocladium strictum F4-1.</title>
        <authorList>
            <person name="Hu L."/>
            <person name="Jiang Y."/>
        </authorList>
    </citation>
    <scope>NUCLEOTIDE SEQUENCE</scope>
    <source>
        <strain evidence="1">F4-1</strain>
    </source>
</reference>
<dbReference type="Proteomes" id="UP001175261">
    <property type="component" value="Unassembled WGS sequence"/>
</dbReference>
<dbReference type="AlphaFoldDB" id="A0AA39GPU8"/>
<evidence type="ECO:0000313" key="2">
    <source>
        <dbReference type="Proteomes" id="UP001175261"/>
    </source>
</evidence>
<dbReference type="EMBL" id="JAPDFR010000001">
    <property type="protein sequence ID" value="KAK0390944.1"/>
    <property type="molecule type" value="Genomic_DNA"/>
</dbReference>
<gene>
    <name evidence="1" type="ORF">NLU13_0447</name>
</gene>
<protein>
    <submittedName>
        <fullName evidence="1">Uncharacterized protein</fullName>
    </submittedName>
</protein>
<comment type="caution">
    <text evidence="1">The sequence shown here is derived from an EMBL/GenBank/DDBJ whole genome shotgun (WGS) entry which is preliminary data.</text>
</comment>
<proteinExistence type="predicted"/>
<evidence type="ECO:0000313" key="1">
    <source>
        <dbReference type="EMBL" id="KAK0390944.1"/>
    </source>
</evidence>
<keyword evidence="2" id="KW-1185">Reference proteome</keyword>
<name>A0AA39GPU8_SARSR</name>
<organism evidence="1 2">
    <name type="scientific">Sarocladium strictum</name>
    <name type="common">Black bundle disease fungus</name>
    <name type="synonym">Acremonium strictum</name>
    <dbReference type="NCBI Taxonomy" id="5046"/>
    <lineage>
        <taxon>Eukaryota</taxon>
        <taxon>Fungi</taxon>
        <taxon>Dikarya</taxon>
        <taxon>Ascomycota</taxon>
        <taxon>Pezizomycotina</taxon>
        <taxon>Sordariomycetes</taxon>
        <taxon>Hypocreomycetidae</taxon>
        <taxon>Hypocreales</taxon>
        <taxon>Sarocladiaceae</taxon>
        <taxon>Sarocladium</taxon>
    </lineage>
</organism>
<sequence length="111" mass="12401">MREVIFTKELSMQSKSRPAKIALANQGRPVNRRRARPCNQCVAATRHASLQPAGPVCSACVCWRFPKAYSQMTGSIWGGRIHLQHCLVLVRAGHFRIMFVIAASQASCSWF</sequence>